<dbReference type="RefSeq" id="WP_134338817.1">
    <property type="nucleotide sequence ID" value="NZ_SOPW01000002.1"/>
</dbReference>
<protein>
    <submittedName>
        <fullName evidence="1">DUF2188 domain-containing protein</fullName>
    </submittedName>
</protein>
<name>A0A4Y8IVW8_9BACI</name>
<evidence type="ECO:0000313" key="1">
    <source>
        <dbReference type="EMBL" id="TFB24458.1"/>
    </source>
</evidence>
<dbReference type="Proteomes" id="UP000297975">
    <property type="component" value="Unassembled WGS sequence"/>
</dbReference>
<organism evidence="1 2">
    <name type="scientific">Filobacillus milosensis</name>
    <dbReference type="NCBI Taxonomy" id="94137"/>
    <lineage>
        <taxon>Bacteria</taxon>
        <taxon>Bacillati</taxon>
        <taxon>Bacillota</taxon>
        <taxon>Bacilli</taxon>
        <taxon>Bacillales</taxon>
        <taxon>Bacillaceae</taxon>
        <taxon>Filobacillus</taxon>
    </lineage>
</organism>
<accession>A0A4Y8IVW8</accession>
<dbReference type="AlphaFoldDB" id="A0A4Y8IVW8"/>
<evidence type="ECO:0000313" key="2">
    <source>
        <dbReference type="Proteomes" id="UP000297975"/>
    </source>
</evidence>
<gene>
    <name evidence="1" type="ORF">E3U55_02890</name>
</gene>
<comment type="caution">
    <text evidence="1">The sequence shown here is derived from an EMBL/GenBank/DDBJ whole genome shotgun (WGS) entry which is preliminary data.</text>
</comment>
<keyword evidence="2" id="KW-1185">Reference proteome</keyword>
<reference evidence="1 2" key="1">
    <citation type="submission" date="2019-03" db="EMBL/GenBank/DDBJ databases">
        <authorList>
            <person name="He R.-H."/>
        </authorList>
    </citation>
    <scope>NUCLEOTIDE SEQUENCE [LARGE SCALE GENOMIC DNA]</scope>
    <source>
        <strain evidence="2">SH 714</strain>
    </source>
</reference>
<dbReference type="OrthoDB" id="2969955at2"/>
<dbReference type="Pfam" id="PF09954">
    <property type="entry name" value="DUF2188"/>
    <property type="match status" value="1"/>
</dbReference>
<dbReference type="InterPro" id="IPR018691">
    <property type="entry name" value="DUF2188"/>
</dbReference>
<proteinExistence type="predicted"/>
<sequence>MSNEDKSQHGGGRPEMIDNGVIVKRKGDDWIVYLINHENDYETFATEKEALERADVISDEHESYVQVLGEDGDINENFTYDDVT</sequence>
<dbReference type="EMBL" id="SOPW01000002">
    <property type="protein sequence ID" value="TFB24458.1"/>
    <property type="molecule type" value="Genomic_DNA"/>
</dbReference>